<dbReference type="Proteomes" id="UP000092460">
    <property type="component" value="Unassembled WGS sequence"/>
</dbReference>
<dbReference type="EMBL" id="JXJN01003612">
    <property type="status" value="NOT_ANNOTATED_CDS"/>
    <property type="molecule type" value="Genomic_DNA"/>
</dbReference>
<feature type="transmembrane region" description="Helical" evidence="1">
    <location>
        <begin position="35"/>
        <end position="53"/>
    </location>
</feature>
<reference evidence="2" key="2">
    <citation type="submission" date="2020-05" db="UniProtKB">
        <authorList>
            <consortium name="EnsemblMetazoa"/>
        </authorList>
    </citation>
    <scope>IDENTIFICATION</scope>
    <source>
        <strain evidence="2">IAEA</strain>
    </source>
</reference>
<keyword evidence="3" id="KW-1185">Reference proteome</keyword>
<dbReference type="EnsemblMetazoa" id="GPPI009061-RA">
    <property type="protein sequence ID" value="GPPI009061-PA"/>
    <property type="gene ID" value="GPPI009061"/>
</dbReference>
<evidence type="ECO:0000256" key="1">
    <source>
        <dbReference type="SAM" id="Phobius"/>
    </source>
</evidence>
<accession>A0A1B0AUE7</accession>
<evidence type="ECO:0000313" key="3">
    <source>
        <dbReference type="Proteomes" id="UP000092460"/>
    </source>
</evidence>
<protein>
    <submittedName>
        <fullName evidence="2">Uncharacterized protein</fullName>
    </submittedName>
</protein>
<dbReference type="AlphaFoldDB" id="A0A1B0AUE7"/>
<keyword evidence="1" id="KW-0812">Transmembrane</keyword>
<sequence length="63" mass="7208">MPNSSPRGIQFSKSIHEPDEHEVLRLNLNKVTESYDCLACPLIVILFLYIDFFRNAATNLAKN</sequence>
<keyword evidence="1" id="KW-0472">Membrane</keyword>
<dbReference type="VEuPathDB" id="VectorBase:GPPI009061"/>
<keyword evidence="1" id="KW-1133">Transmembrane helix</keyword>
<name>A0A1B0AUE7_9MUSC</name>
<evidence type="ECO:0000313" key="2">
    <source>
        <dbReference type="EnsemblMetazoa" id="GPPI009061-PA"/>
    </source>
</evidence>
<proteinExistence type="predicted"/>
<dbReference type="EMBL" id="JXJN01003613">
    <property type="status" value="NOT_ANNOTATED_CDS"/>
    <property type="molecule type" value="Genomic_DNA"/>
</dbReference>
<organism evidence="2 3">
    <name type="scientific">Glossina palpalis gambiensis</name>
    <dbReference type="NCBI Taxonomy" id="67801"/>
    <lineage>
        <taxon>Eukaryota</taxon>
        <taxon>Metazoa</taxon>
        <taxon>Ecdysozoa</taxon>
        <taxon>Arthropoda</taxon>
        <taxon>Hexapoda</taxon>
        <taxon>Insecta</taxon>
        <taxon>Pterygota</taxon>
        <taxon>Neoptera</taxon>
        <taxon>Endopterygota</taxon>
        <taxon>Diptera</taxon>
        <taxon>Brachycera</taxon>
        <taxon>Muscomorpha</taxon>
        <taxon>Hippoboscoidea</taxon>
        <taxon>Glossinidae</taxon>
        <taxon>Glossina</taxon>
    </lineage>
</organism>
<reference evidence="3" key="1">
    <citation type="submission" date="2015-01" db="EMBL/GenBank/DDBJ databases">
        <authorList>
            <person name="Aksoy S."/>
            <person name="Warren W."/>
            <person name="Wilson R.K."/>
        </authorList>
    </citation>
    <scope>NUCLEOTIDE SEQUENCE [LARGE SCALE GENOMIC DNA]</scope>
    <source>
        <strain evidence="3">IAEA</strain>
    </source>
</reference>